<dbReference type="PROSITE" id="PS00615">
    <property type="entry name" value="C_TYPE_LECTIN_1"/>
    <property type="match status" value="1"/>
</dbReference>
<dbReference type="PROSITE" id="PS50041">
    <property type="entry name" value="C_TYPE_LECTIN_2"/>
    <property type="match status" value="1"/>
</dbReference>
<dbReference type="InterPro" id="IPR018378">
    <property type="entry name" value="C-type_lectin_CS"/>
</dbReference>
<dbReference type="InterPro" id="IPR050801">
    <property type="entry name" value="Ca-Dep_Lectins_ImmuneDev"/>
</dbReference>
<keyword evidence="2" id="KW-0732">Signal</keyword>
<reference evidence="4" key="1">
    <citation type="submission" date="2021-01" db="UniProtKB">
        <authorList>
            <consortium name="EnsemblMetazoa"/>
        </authorList>
    </citation>
    <scope>IDENTIFICATION</scope>
</reference>
<dbReference type="InterPro" id="IPR016186">
    <property type="entry name" value="C-type_lectin-like/link_sf"/>
</dbReference>
<dbReference type="OrthoDB" id="5983182at2759"/>
<dbReference type="PANTHER" id="PTHR22801">
    <property type="entry name" value="LITHOSTATHINE"/>
    <property type="match status" value="1"/>
</dbReference>
<protein>
    <recommendedName>
        <fullName evidence="3">C-type lectin domain-containing protein</fullName>
    </recommendedName>
</protein>
<dbReference type="SMART" id="SM00034">
    <property type="entry name" value="CLECT"/>
    <property type="match status" value="1"/>
</dbReference>
<feature type="domain" description="C-type lectin" evidence="3">
    <location>
        <begin position="39"/>
        <end position="151"/>
    </location>
</feature>
<evidence type="ECO:0000256" key="2">
    <source>
        <dbReference type="SAM" id="SignalP"/>
    </source>
</evidence>
<accession>A0A7M5WMF1</accession>
<organism evidence="4 5">
    <name type="scientific">Clytia hemisphaerica</name>
    <dbReference type="NCBI Taxonomy" id="252671"/>
    <lineage>
        <taxon>Eukaryota</taxon>
        <taxon>Metazoa</taxon>
        <taxon>Cnidaria</taxon>
        <taxon>Hydrozoa</taxon>
        <taxon>Hydroidolina</taxon>
        <taxon>Leptothecata</taxon>
        <taxon>Obeliida</taxon>
        <taxon>Clytiidae</taxon>
        <taxon>Clytia</taxon>
    </lineage>
</organism>
<dbReference type="SUPFAM" id="SSF56436">
    <property type="entry name" value="C-type lectin-like"/>
    <property type="match status" value="1"/>
</dbReference>
<evidence type="ECO:0000313" key="4">
    <source>
        <dbReference type="EnsemblMetazoa" id="CLYHEMP011338.1"/>
    </source>
</evidence>
<evidence type="ECO:0000256" key="1">
    <source>
        <dbReference type="ARBA" id="ARBA00023157"/>
    </source>
</evidence>
<dbReference type="CDD" id="cd00037">
    <property type="entry name" value="CLECT"/>
    <property type="match status" value="1"/>
</dbReference>
<keyword evidence="1" id="KW-1015">Disulfide bond</keyword>
<dbReference type="Gene3D" id="3.10.100.10">
    <property type="entry name" value="Mannose-Binding Protein A, subunit A"/>
    <property type="match status" value="1"/>
</dbReference>
<dbReference type="EnsemblMetazoa" id="CLYHEMT011338.1">
    <property type="protein sequence ID" value="CLYHEMP011338.1"/>
    <property type="gene ID" value="CLYHEMG011338"/>
</dbReference>
<dbReference type="AlphaFoldDB" id="A0A7M5WMF1"/>
<evidence type="ECO:0000313" key="5">
    <source>
        <dbReference type="Proteomes" id="UP000594262"/>
    </source>
</evidence>
<sequence>MKLSLILFFLVVAATSIECYGVTRLFRIRTLKRVFTSTYLINKDPLDMHAAAAECAKCGGFLATINNVREHHYLVGQLNLLGIKSAWIGLIDKSTEGKFVWPSTPAPGFKKWCPHEPNNFGTGEDCVELKADTERCLNDLFCNVKKPYICEINEVKTISDRLM</sequence>
<keyword evidence="5" id="KW-1185">Reference proteome</keyword>
<name>A0A7M5WMF1_9CNID</name>
<dbReference type="InterPro" id="IPR001304">
    <property type="entry name" value="C-type_lectin-like"/>
</dbReference>
<feature type="signal peptide" evidence="2">
    <location>
        <begin position="1"/>
        <end position="19"/>
    </location>
</feature>
<dbReference type="InterPro" id="IPR016187">
    <property type="entry name" value="CTDL_fold"/>
</dbReference>
<feature type="chain" id="PRO_5029818570" description="C-type lectin domain-containing protein" evidence="2">
    <location>
        <begin position="20"/>
        <end position="163"/>
    </location>
</feature>
<dbReference type="Proteomes" id="UP000594262">
    <property type="component" value="Unplaced"/>
</dbReference>
<dbReference type="Pfam" id="PF00059">
    <property type="entry name" value="Lectin_C"/>
    <property type="match status" value="1"/>
</dbReference>
<evidence type="ECO:0000259" key="3">
    <source>
        <dbReference type="PROSITE" id="PS50041"/>
    </source>
</evidence>
<dbReference type="PANTHER" id="PTHR22801:SF63">
    <property type="entry name" value="C-TYPE LECTIN DOMAIN-CONTAINING PROTEIN"/>
    <property type="match status" value="1"/>
</dbReference>
<proteinExistence type="predicted"/>